<dbReference type="InterPro" id="IPR005145">
    <property type="entry name" value="Sua5_C"/>
</dbReference>
<dbReference type="GO" id="GO:0005524">
    <property type="term" value="F:ATP binding"/>
    <property type="evidence" value="ECO:0007669"/>
    <property type="project" value="UniProtKB-UniRule"/>
</dbReference>
<dbReference type="GO" id="GO:0005737">
    <property type="term" value="C:cytoplasm"/>
    <property type="evidence" value="ECO:0007669"/>
    <property type="project" value="UniProtKB-SubCell"/>
</dbReference>
<keyword evidence="10 13" id="KW-0067">ATP-binding</keyword>
<keyword evidence="6 13" id="KW-0808">Transferase</keyword>
<dbReference type="InterPro" id="IPR050156">
    <property type="entry name" value="TC-AMP_synthase_SUA5"/>
</dbReference>
<evidence type="ECO:0000256" key="11">
    <source>
        <dbReference type="ARBA" id="ARBA00029774"/>
    </source>
</evidence>
<sequence length="340" mass="36303">MKTEIIEINALKRAGEIIRAGGLVAFPTETVYGLGADALNGAAVKKIFEAKGRPSDNPLIVHIADKNQIPLLAREMNAAAKKLIDAFMPGPFTIILKKQGNIPDEVTAGLDTVGIRFPSEKTAAEFIAAAKTPIAAPSANISGRPSPTRAEDVIFDMDGRIDAVINGGACGVGVESTIVDASGPVPVLLRPGGISLEELQSVVPETIADKNIMQTVSENEKPRCPGMKYRHYAPKARVVVVEGEKEPVQKKIRELLEENKDKIAGVLTMYGNVYDSAVMICGGATNTEYAKNLFAALRDFDKLGADIVFAEFNENDGCGAAVKNRLYKAAAHNIIRCCAK</sequence>
<proteinExistence type="inferred from homology"/>
<organism evidence="16 17">
    <name type="scientific">Candidatus Ornithomonoglobus intestinigallinarum</name>
    <dbReference type="NCBI Taxonomy" id="2840894"/>
    <lineage>
        <taxon>Bacteria</taxon>
        <taxon>Bacillati</taxon>
        <taxon>Bacillota</taxon>
        <taxon>Clostridia</taxon>
        <taxon>Candidatus Ornithomonoglobus</taxon>
    </lineage>
</organism>
<feature type="binding site" evidence="14">
    <location>
        <position position="30"/>
    </location>
    <ligand>
        <name>L-threonine</name>
        <dbReference type="ChEBI" id="CHEBI:57926"/>
    </ligand>
</feature>
<dbReference type="GO" id="GO:0003725">
    <property type="term" value="F:double-stranded RNA binding"/>
    <property type="evidence" value="ECO:0007669"/>
    <property type="project" value="UniProtKB-UniRule"/>
</dbReference>
<evidence type="ECO:0000259" key="15">
    <source>
        <dbReference type="PROSITE" id="PS51163"/>
    </source>
</evidence>
<keyword evidence="9 13" id="KW-0547">Nucleotide-binding</keyword>
<feature type="binding site" evidence="14">
    <location>
        <position position="232"/>
    </location>
    <ligand>
        <name>ATP</name>
        <dbReference type="ChEBI" id="CHEBI:30616"/>
    </ligand>
</feature>
<feature type="binding site" evidence="14">
    <location>
        <position position="62"/>
    </location>
    <ligand>
        <name>L-threonine</name>
        <dbReference type="ChEBI" id="CHEBI:57926"/>
    </ligand>
</feature>
<dbReference type="Gene3D" id="3.40.50.11030">
    <property type="entry name" value="Threonylcarbamoyl-AMP synthase, C-terminal domain"/>
    <property type="match status" value="1"/>
</dbReference>
<reference evidence="16" key="2">
    <citation type="journal article" date="2021" name="PeerJ">
        <title>Extensive microbial diversity within the chicken gut microbiome revealed by metagenomics and culture.</title>
        <authorList>
            <person name="Gilroy R."/>
            <person name="Ravi A."/>
            <person name="Getino M."/>
            <person name="Pursley I."/>
            <person name="Horton D.L."/>
            <person name="Alikhan N.F."/>
            <person name="Baker D."/>
            <person name="Gharbi K."/>
            <person name="Hall N."/>
            <person name="Watson M."/>
            <person name="Adriaenssens E.M."/>
            <person name="Foster-Nyarko E."/>
            <person name="Jarju S."/>
            <person name="Secka A."/>
            <person name="Antonio M."/>
            <person name="Oren A."/>
            <person name="Chaudhuri R.R."/>
            <person name="La Ragione R."/>
            <person name="Hildebrand F."/>
            <person name="Pallen M.J."/>
        </authorList>
    </citation>
    <scope>NUCLEOTIDE SEQUENCE</scope>
    <source>
        <strain evidence="16">CHK181-108</strain>
    </source>
</reference>
<name>A0A9D1H3Q5_9FIRM</name>
<keyword evidence="8 13" id="KW-0548">Nucleotidyltransferase</keyword>
<reference evidence="16" key="1">
    <citation type="submission" date="2020-10" db="EMBL/GenBank/DDBJ databases">
        <authorList>
            <person name="Gilroy R."/>
        </authorList>
    </citation>
    <scope>NUCLEOTIDE SEQUENCE</scope>
    <source>
        <strain evidence="16">CHK181-108</strain>
    </source>
</reference>
<dbReference type="Pfam" id="PF01300">
    <property type="entry name" value="Sua5_yciO_yrdC"/>
    <property type="match status" value="1"/>
</dbReference>
<evidence type="ECO:0000256" key="4">
    <source>
        <dbReference type="ARBA" id="ARBA00015492"/>
    </source>
</evidence>
<evidence type="ECO:0000256" key="7">
    <source>
        <dbReference type="ARBA" id="ARBA00022694"/>
    </source>
</evidence>
<feature type="binding site" evidence="14">
    <location>
        <position position="136"/>
    </location>
    <ligand>
        <name>L-threonine</name>
        <dbReference type="ChEBI" id="CHEBI:57926"/>
    </ligand>
</feature>
<protein>
    <recommendedName>
        <fullName evidence="4 13">Threonylcarbamoyl-AMP synthase</fullName>
        <shortName evidence="13">TC-AMP synthase</shortName>
        <ecNumber evidence="3 13">2.7.7.87</ecNumber>
    </recommendedName>
    <alternativeName>
        <fullName evidence="11 13">L-threonylcarbamoyladenylate synthase</fullName>
    </alternativeName>
</protein>
<feature type="binding site" evidence="14">
    <location>
        <position position="112"/>
    </location>
    <ligand>
        <name>ATP</name>
        <dbReference type="ChEBI" id="CHEBI:30616"/>
    </ligand>
</feature>
<evidence type="ECO:0000256" key="6">
    <source>
        <dbReference type="ARBA" id="ARBA00022679"/>
    </source>
</evidence>
<evidence type="ECO:0000256" key="12">
    <source>
        <dbReference type="ARBA" id="ARBA00048366"/>
    </source>
</evidence>
<feature type="binding site" evidence="14">
    <location>
        <position position="176"/>
    </location>
    <ligand>
        <name>L-threonine</name>
        <dbReference type="ChEBI" id="CHEBI:57926"/>
    </ligand>
</feature>
<dbReference type="Pfam" id="PF03481">
    <property type="entry name" value="Sua5_C"/>
    <property type="match status" value="1"/>
</dbReference>
<evidence type="ECO:0000256" key="9">
    <source>
        <dbReference type="ARBA" id="ARBA00022741"/>
    </source>
</evidence>
<dbReference type="SUPFAM" id="SSF55821">
    <property type="entry name" value="YrdC/RibB"/>
    <property type="match status" value="1"/>
</dbReference>
<evidence type="ECO:0000256" key="14">
    <source>
        <dbReference type="PIRSR" id="PIRSR004930-1"/>
    </source>
</evidence>
<gene>
    <name evidence="16" type="ORF">IAA60_08770</name>
</gene>
<feature type="binding site" evidence="14">
    <location>
        <position position="146"/>
    </location>
    <ligand>
        <name>ATP</name>
        <dbReference type="ChEBI" id="CHEBI:30616"/>
    </ligand>
</feature>
<evidence type="ECO:0000313" key="16">
    <source>
        <dbReference type="EMBL" id="HIT85975.1"/>
    </source>
</evidence>
<dbReference type="EC" id="2.7.7.87" evidence="3 13"/>
<comment type="caution">
    <text evidence="16">The sequence shown here is derived from an EMBL/GenBank/DDBJ whole genome shotgun (WGS) entry which is preliminary data.</text>
</comment>
<comment type="function">
    <text evidence="13">Required for the formation of a threonylcarbamoyl group on adenosine at position 37 (t(6)A37) in tRNAs that read codons beginning with adenine.</text>
</comment>
<evidence type="ECO:0000256" key="2">
    <source>
        <dbReference type="ARBA" id="ARBA00007663"/>
    </source>
</evidence>
<feature type="binding site" evidence="14">
    <location>
        <position position="53"/>
    </location>
    <ligand>
        <name>ATP</name>
        <dbReference type="ChEBI" id="CHEBI:30616"/>
    </ligand>
</feature>
<dbReference type="GO" id="GO:0006450">
    <property type="term" value="P:regulation of translational fidelity"/>
    <property type="evidence" value="ECO:0007669"/>
    <property type="project" value="TreeGrafter"/>
</dbReference>
<dbReference type="NCBIfam" id="TIGR00057">
    <property type="entry name" value="L-threonylcarbamoyladenylate synthase"/>
    <property type="match status" value="1"/>
</dbReference>
<feature type="domain" description="YrdC-like" evidence="15">
    <location>
        <begin position="8"/>
        <end position="194"/>
    </location>
</feature>
<feature type="binding site" evidence="14">
    <location>
        <position position="57"/>
    </location>
    <ligand>
        <name>ATP</name>
        <dbReference type="ChEBI" id="CHEBI:30616"/>
    </ligand>
</feature>
<dbReference type="GO" id="GO:0061710">
    <property type="term" value="F:L-threonylcarbamoyladenylate synthase"/>
    <property type="evidence" value="ECO:0007669"/>
    <property type="project" value="UniProtKB-EC"/>
</dbReference>
<dbReference type="InterPro" id="IPR006070">
    <property type="entry name" value="Sua5-like_dom"/>
</dbReference>
<keyword evidence="5 13" id="KW-0963">Cytoplasm</keyword>
<evidence type="ECO:0000256" key="3">
    <source>
        <dbReference type="ARBA" id="ARBA00012584"/>
    </source>
</evidence>
<feature type="binding site" evidence="14">
    <location>
        <position position="116"/>
    </location>
    <ligand>
        <name>L-threonine</name>
        <dbReference type="ChEBI" id="CHEBI:57926"/>
    </ligand>
</feature>
<evidence type="ECO:0000256" key="8">
    <source>
        <dbReference type="ARBA" id="ARBA00022695"/>
    </source>
</evidence>
<dbReference type="AlphaFoldDB" id="A0A9D1H3Q5"/>
<dbReference type="EMBL" id="DVLU01000094">
    <property type="protein sequence ID" value="HIT85975.1"/>
    <property type="molecule type" value="Genomic_DNA"/>
</dbReference>
<evidence type="ECO:0000256" key="13">
    <source>
        <dbReference type="PIRNR" id="PIRNR004930"/>
    </source>
</evidence>
<dbReference type="Gene3D" id="3.90.870.10">
    <property type="entry name" value="DHBP synthase"/>
    <property type="match status" value="1"/>
</dbReference>
<dbReference type="GO" id="GO:0008033">
    <property type="term" value="P:tRNA processing"/>
    <property type="evidence" value="ECO:0007669"/>
    <property type="project" value="UniProtKB-KW"/>
</dbReference>
<dbReference type="InterPro" id="IPR017945">
    <property type="entry name" value="DHBP_synth_RibB-like_a/b_dom"/>
</dbReference>
<dbReference type="GO" id="GO:0000049">
    <property type="term" value="F:tRNA binding"/>
    <property type="evidence" value="ECO:0007669"/>
    <property type="project" value="TreeGrafter"/>
</dbReference>
<evidence type="ECO:0000256" key="5">
    <source>
        <dbReference type="ARBA" id="ARBA00022490"/>
    </source>
</evidence>
<comment type="similarity">
    <text evidence="2 13">Belongs to the SUA5 family.</text>
</comment>
<comment type="catalytic activity">
    <reaction evidence="12 13">
        <text>L-threonine + hydrogencarbonate + ATP = L-threonylcarbamoyladenylate + diphosphate + H2O</text>
        <dbReference type="Rhea" id="RHEA:36407"/>
        <dbReference type="ChEBI" id="CHEBI:15377"/>
        <dbReference type="ChEBI" id="CHEBI:17544"/>
        <dbReference type="ChEBI" id="CHEBI:30616"/>
        <dbReference type="ChEBI" id="CHEBI:33019"/>
        <dbReference type="ChEBI" id="CHEBI:57926"/>
        <dbReference type="ChEBI" id="CHEBI:73682"/>
        <dbReference type="EC" id="2.7.7.87"/>
    </reaction>
</comment>
<feature type="binding site" evidence="14">
    <location>
        <position position="190"/>
    </location>
    <ligand>
        <name>ATP</name>
        <dbReference type="ChEBI" id="CHEBI:30616"/>
    </ligand>
</feature>
<keyword evidence="7 13" id="KW-0819">tRNA processing</keyword>
<evidence type="ECO:0000313" key="17">
    <source>
        <dbReference type="Proteomes" id="UP000824165"/>
    </source>
</evidence>
<dbReference type="FunFam" id="3.90.870.10:FF:000009">
    <property type="entry name" value="Threonylcarbamoyl-AMP synthase, putative"/>
    <property type="match status" value="1"/>
</dbReference>
<dbReference type="Proteomes" id="UP000824165">
    <property type="component" value="Unassembled WGS sequence"/>
</dbReference>
<dbReference type="PIRSF" id="PIRSF004930">
    <property type="entry name" value="Tln_factor_SUA5"/>
    <property type="match status" value="1"/>
</dbReference>
<dbReference type="PANTHER" id="PTHR17490">
    <property type="entry name" value="SUA5"/>
    <property type="match status" value="1"/>
</dbReference>
<dbReference type="InterPro" id="IPR038385">
    <property type="entry name" value="Sua5/YwlC_C"/>
</dbReference>
<feature type="binding site" evidence="14">
    <location>
        <position position="138"/>
    </location>
    <ligand>
        <name>ATP</name>
        <dbReference type="ChEBI" id="CHEBI:30616"/>
    </ligand>
</feature>
<dbReference type="InterPro" id="IPR010923">
    <property type="entry name" value="T(6)A37_SUA5"/>
</dbReference>
<dbReference type="PANTHER" id="PTHR17490:SF16">
    <property type="entry name" value="THREONYLCARBAMOYL-AMP SYNTHASE"/>
    <property type="match status" value="1"/>
</dbReference>
<evidence type="ECO:0000256" key="10">
    <source>
        <dbReference type="ARBA" id="ARBA00022840"/>
    </source>
</evidence>
<dbReference type="PROSITE" id="PS51163">
    <property type="entry name" value="YRDC"/>
    <property type="match status" value="1"/>
</dbReference>
<evidence type="ECO:0000256" key="1">
    <source>
        <dbReference type="ARBA" id="ARBA00004496"/>
    </source>
</evidence>
<accession>A0A9D1H3Q5</accession>
<comment type="subcellular location">
    <subcellularLocation>
        <location evidence="1 13">Cytoplasm</location>
    </subcellularLocation>
</comment>